<feature type="transmembrane region" description="Helical" evidence="6">
    <location>
        <begin position="497"/>
        <end position="519"/>
    </location>
</feature>
<reference evidence="8" key="1">
    <citation type="submission" date="2023-10" db="EMBL/GenBank/DDBJ databases">
        <authorList>
            <person name="Guldener U."/>
        </authorList>
    </citation>
    <scope>NUCLEOTIDE SEQUENCE</scope>
    <source>
        <strain evidence="8">Mp4</strain>
    </source>
</reference>
<keyword evidence="9" id="KW-1185">Reference proteome</keyword>
<feature type="transmembrane region" description="Helical" evidence="6">
    <location>
        <begin position="179"/>
        <end position="200"/>
    </location>
</feature>
<dbReference type="Pfam" id="PF03124">
    <property type="entry name" value="EXS"/>
    <property type="match status" value="1"/>
</dbReference>
<name>A0AAJ5C2B0_9BASI</name>
<dbReference type="PROSITE" id="PS51380">
    <property type="entry name" value="EXS"/>
    <property type="match status" value="1"/>
</dbReference>
<evidence type="ECO:0000256" key="2">
    <source>
        <dbReference type="ARBA" id="ARBA00022692"/>
    </source>
</evidence>
<dbReference type="InterPro" id="IPR004342">
    <property type="entry name" value="EXS_C"/>
</dbReference>
<keyword evidence="2 6" id="KW-0812">Transmembrane</keyword>
<evidence type="ECO:0000256" key="6">
    <source>
        <dbReference type="SAM" id="Phobius"/>
    </source>
</evidence>
<protein>
    <submittedName>
        <fullName evidence="8">Related to ERD1 protein, required for retention of luminal ER proteins</fullName>
    </submittedName>
</protein>
<comment type="caution">
    <text evidence="8">The sequence shown here is derived from an EMBL/GenBank/DDBJ whole genome shotgun (WGS) entry which is preliminary data.</text>
</comment>
<dbReference type="PANTHER" id="PTHR10783">
    <property type="entry name" value="XENOTROPIC AND POLYTROPIC RETROVIRUS RECEPTOR 1-RELATED"/>
    <property type="match status" value="1"/>
</dbReference>
<dbReference type="EMBL" id="OAPG01000001">
    <property type="protein sequence ID" value="SNX81373.1"/>
    <property type="molecule type" value="Genomic_DNA"/>
</dbReference>
<evidence type="ECO:0000256" key="3">
    <source>
        <dbReference type="ARBA" id="ARBA00022989"/>
    </source>
</evidence>
<evidence type="ECO:0000256" key="5">
    <source>
        <dbReference type="SAM" id="MobiDB-lite"/>
    </source>
</evidence>
<keyword evidence="3 6" id="KW-1133">Transmembrane helix</keyword>
<keyword evidence="4 6" id="KW-0472">Membrane</keyword>
<feature type="region of interest" description="Disordered" evidence="5">
    <location>
        <begin position="73"/>
        <end position="100"/>
    </location>
</feature>
<gene>
    <name evidence="8" type="ORF">MEPE_00078</name>
</gene>
<feature type="transmembrane region" description="Helical" evidence="6">
    <location>
        <begin position="32"/>
        <end position="52"/>
    </location>
</feature>
<evidence type="ECO:0000256" key="4">
    <source>
        <dbReference type="ARBA" id="ARBA00023136"/>
    </source>
</evidence>
<organism evidence="8 9">
    <name type="scientific">Melanopsichium pennsylvanicum</name>
    <dbReference type="NCBI Taxonomy" id="63383"/>
    <lineage>
        <taxon>Eukaryota</taxon>
        <taxon>Fungi</taxon>
        <taxon>Dikarya</taxon>
        <taxon>Basidiomycota</taxon>
        <taxon>Ustilaginomycotina</taxon>
        <taxon>Ustilaginomycetes</taxon>
        <taxon>Ustilaginales</taxon>
        <taxon>Ustilaginaceae</taxon>
        <taxon>Melanopsichium</taxon>
    </lineage>
</organism>
<proteinExistence type="predicted"/>
<evidence type="ECO:0000256" key="1">
    <source>
        <dbReference type="ARBA" id="ARBA00004141"/>
    </source>
</evidence>
<feature type="domain" description="EXS" evidence="7">
    <location>
        <begin position="260"/>
        <end position="576"/>
    </location>
</feature>
<comment type="subcellular location">
    <subcellularLocation>
        <location evidence="1">Membrane</location>
        <topology evidence="1">Multi-pass membrane protein</topology>
    </subcellularLocation>
</comment>
<evidence type="ECO:0000259" key="7">
    <source>
        <dbReference type="PROSITE" id="PS51380"/>
    </source>
</evidence>
<dbReference type="PANTHER" id="PTHR10783:SF46">
    <property type="entry name" value="PROTEIN ERD1 HOMOLOG 2"/>
    <property type="match status" value="1"/>
</dbReference>
<dbReference type="Proteomes" id="UP001294444">
    <property type="component" value="Unassembled WGS sequence"/>
</dbReference>
<dbReference type="GO" id="GO:0005737">
    <property type="term" value="C:cytoplasm"/>
    <property type="evidence" value="ECO:0007669"/>
    <property type="project" value="TreeGrafter"/>
</dbReference>
<evidence type="ECO:0000313" key="9">
    <source>
        <dbReference type="Proteomes" id="UP001294444"/>
    </source>
</evidence>
<feature type="transmembrane region" description="Helical" evidence="6">
    <location>
        <begin position="143"/>
        <end position="164"/>
    </location>
</feature>
<feature type="transmembrane region" description="Helical" evidence="6">
    <location>
        <begin position="314"/>
        <end position="335"/>
    </location>
</feature>
<accession>A0AAJ5C2B0</accession>
<dbReference type="GO" id="GO:0016020">
    <property type="term" value="C:membrane"/>
    <property type="evidence" value="ECO:0007669"/>
    <property type="project" value="UniProtKB-SubCell"/>
</dbReference>
<sequence>MSDPGSSAPPIDNDPVYDGDLWSFSAFFPPPYRVLLLASIGLLLFAINVKVLQEKRIDLFTLFRADEAEKKRVPPPAGGFHRSTTGATTQYGSYHNVNPSSSSSASSASTISTLTSTPNQSILPTVRPYASSSLVTMLTTKPLFTFGLVQLIWSLLGWASYRFYVDSLQGDPRGRHAQALQGICVLGSFLALLWPGTLFFKPMRKSFGRSLLLILSPSLNQPVTFSDVVLADILTSFAKVLGDVWLTACFLVPRKEHHTWWNGKGSIAVPLLISLPYAVRFRQCLSEYFVSSSIDTSEGGGGVMMSKIRNKRPLWNALKYASAFPVIWLSAWYEADKNPVHHQQDGKEAQVGGRYLMWLLAVIVNSVFSFWWDITNDWGLSLLLPANMGSVSQMAQNAVHLHRRGLSYMPLPVSEEAHALPMNNMMLTQTPQEKPSLTSATIATQTVGSLAVAPNTNPSGGPASTSANVNANANGARQARHGRNLSTMERLLRPTPALMFSSWMYQVAIALDLLLRFFWSLKLSSHLHHLVEWQGGMFTMELLEILRRWVWVFFRVEWEVVRRRDVLKKSHHVAID</sequence>
<evidence type="ECO:0000313" key="8">
    <source>
        <dbReference type="EMBL" id="SNX81373.1"/>
    </source>
</evidence>
<feature type="compositionally biased region" description="Polar residues" evidence="5">
    <location>
        <begin position="82"/>
        <end position="99"/>
    </location>
</feature>
<feature type="transmembrane region" description="Helical" evidence="6">
    <location>
        <begin position="355"/>
        <end position="374"/>
    </location>
</feature>
<dbReference type="AlphaFoldDB" id="A0AAJ5C2B0"/>